<dbReference type="InterPro" id="IPR011990">
    <property type="entry name" value="TPR-like_helical_dom_sf"/>
</dbReference>
<reference evidence="4 5" key="1">
    <citation type="submission" date="2019-07" db="EMBL/GenBank/DDBJ databases">
        <title>Whole genome shotgun sequence of Cellulomonas xylanilytica NBRC 101102.</title>
        <authorList>
            <person name="Hosoyama A."/>
            <person name="Uohara A."/>
            <person name="Ohji S."/>
            <person name="Ichikawa N."/>
        </authorList>
    </citation>
    <scope>NUCLEOTIDE SEQUENCE [LARGE SCALE GENOMIC DNA]</scope>
    <source>
        <strain evidence="4 5">NBRC 101102</strain>
    </source>
</reference>
<dbReference type="OrthoDB" id="483at2"/>
<dbReference type="GO" id="GO:0006355">
    <property type="term" value="P:regulation of DNA-templated transcription"/>
    <property type="evidence" value="ECO:0007669"/>
    <property type="project" value="InterPro"/>
</dbReference>
<dbReference type="Pfam" id="PF13191">
    <property type="entry name" value="AAA_16"/>
    <property type="match status" value="1"/>
</dbReference>
<dbReference type="PRINTS" id="PR00038">
    <property type="entry name" value="HTHLUXR"/>
</dbReference>
<keyword evidence="1" id="KW-0547">Nucleotide-binding</keyword>
<dbReference type="InterPro" id="IPR000792">
    <property type="entry name" value="Tscrpt_reg_LuxR_C"/>
</dbReference>
<keyword evidence="5" id="KW-1185">Reference proteome</keyword>
<dbReference type="PANTHER" id="PTHR16305">
    <property type="entry name" value="TESTICULAR SOLUBLE ADENYLYL CYCLASE"/>
    <property type="match status" value="1"/>
</dbReference>
<proteinExistence type="predicted"/>
<dbReference type="Gene3D" id="1.10.10.10">
    <property type="entry name" value="Winged helix-like DNA-binding domain superfamily/Winged helix DNA-binding domain"/>
    <property type="match status" value="1"/>
</dbReference>
<organism evidence="4 5">
    <name type="scientific">Cellulomonas xylanilytica</name>
    <dbReference type="NCBI Taxonomy" id="233583"/>
    <lineage>
        <taxon>Bacteria</taxon>
        <taxon>Bacillati</taxon>
        <taxon>Actinomycetota</taxon>
        <taxon>Actinomycetes</taxon>
        <taxon>Micrococcales</taxon>
        <taxon>Cellulomonadaceae</taxon>
        <taxon>Cellulomonas</taxon>
    </lineage>
</organism>
<feature type="domain" description="HTH luxR-type" evidence="3">
    <location>
        <begin position="854"/>
        <end position="919"/>
    </location>
</feature>
<dbReference type="CDD" id="cd06170">
    <property type="entry name" value="LuxR_C_like"/>
    <property type="match status" value="1"/>
</dbReference>
<evidence type="ECO:0000313" key="4">
    <source>
        <dbReference type="EMBL" id="GEK20823.1"/>
    </source>
</evidence>
<keyword evidence="2" id="KW-0067">ATP-binding</keyword>
<dbReference type="GO" id="GO:0005737">
    <property type="term" value="C:cytoplasm"/>
    <property type="evidence" value="ECO:0007669"/>
    <property type="project" value="TreeGrafter"/>
</dbReference>
<protein>
    <submittedName>
        <fullName evidence="4">LuxR family transcriptional regulator</fullName>
    </submittedName>
</protein>
<comment type="caution">
    <text evidence="4">The sequence shown here is derived from an EMBL/GenBank/DDBJ whole genome shotgun (WGS) entry which is preliminary data.</text>
</comment>
<dbReference type="SUPFAM" id="SSF48452">
    <property type="entry name" value="TPR-like"/>
    <property type="match status" value="1"/>
</dbReference>
<dbReference type="PROSITE" id="PS50043">
    <property type="entry name" value="HTH_LUXR_2"/>
    <property type="match status" value="1"/>
</dbReference>
<gene>
    <name evidence="4" type="ORF">CXY01_13430</name>
</gene>
<dbReference type="EMBL" id="BJUB01000003">
    <property type="protein sequence ID" value="GEK20823.1"/>
    <property type="molecule type" value="Genomic_DNA"/>
</dbReference>
<name>A0A510V1P9_9CELL</name>
<dbReference type="GO" id="GO:0005524">
    <property type="term" value="F:ATP binding"/>
    <property type="evidence" value="ECO:0007669"/>
    <property type="project" value="UniProtKB-KW"/>
</dbReference>
<dbReference type="SUPFAM" id="SSF46894">
    <property type="entry name" value="C-terminal effector domain of the bipartite response regulators"/>
    <property type="match status" value="1"/>
</dbReference>
<dbReference type="InterPro" id="IPR027417">
    <property type="entry name" value="P-loop_NTPase"/>
</dbReference>
<dbReference type="AlphaFoldDB" id="A0A510V1P9"/>
<evidence type="ECO:0000256" key="1">
    <source>
        <dbReference type="ARBA" id="ARBA00022741"/>
    </source>
</evidence>
<dbReference type="InterPro" id="IPR036388">
    <property type="entry name" value="WH-like_DNA-bd_sf"/>
</dbReference>
<dbReference type="GO" id="GO:0003677">
    <property type="term" value="F:DNA binding"/>
    <property type="evidence" value="ECO:0007669"/>
    <property type="project" value="InterPro"/>
</dbReference>
<dbReference type="SUPFAM" id="SSF52540">
    <property type="entry name" value="P-loop containing nucleoside triphosphate hydrolases"/>
    <property type="match status" value="1"/>
</dbReference>
<dbReference type="SMART" id="SM00421">
    <property type="entry name" value="HTH_LUXR"/>
    <property type="match status" value="1"/>
</dbReference>
<sequence>MSQRVGPIQLRGRRSECAVLDSLVEAARAGASRTVVLRGEAGIGKTALLEYVEDRSTDCHVVRVVGIESEMELPFAAIHQLSRPLLDGLGRLPVPQREALETAFGLSSGRPPDRFFVGLALLGQLAEHAEARPLVCLVDDAQWLDRSSAQVLSFVARRLHTESVVLVLAERDGDAPSEFEGLPELRLRGLSEQDAARLVTAASLGPLDASVRGRILAEAHGNPLALLELPRGQSSAAFAGGFPVPARLSVPSRIEASYRRRIEVLPSETQRLLLVASADPVGDPNLLWRAVSELGIPASAAAPAEADDLIEIDARVGFRHPLLRSAIYRAASPAERRTAHRALAAATDPEVDPDRRAWHRAQGVLGPDDVVAAELERSAGRAKARGGLAATAAFLQRSVALTRDPARRADRALAAAQACLHAGAFDAASGLVAAAETGPLDELGLARVDRLKAEVAFAQNRGGEASLLLLRAAVQLETLDVRLSRDTYLDAWAAALFAGGLADDGGTLLDVSQAVAAAPRPVTPPLPCDLLLDSLAMVFTDGRPAAAPALRRAVAAFASSDVSEEELLRWGWLATRAANLVWDYDRGLEIGITTVRLARDSGALEALAVVDNACGQAAVFGGDFARAALLVAEVDTLKEATGTRIAPHAALVLAGARGHEGLASDLMAGVVAHATVGGQGTALQYARWAKAVLMNGLGRYDEALTEAVAACDLAPELYIASWALNELIEAATRTGHAELADEALRRLREHVQACDTDWALGIYARSSALMSEGDAAESLYQEAVERLGRTRLRPDLARTHLLYGEWLRRQGQRVRAREQLRTADEMLTTLGMDAFAERAGRELLATGERARRRTVETQERLTLHEAQIAQLAGDGLTNPEIGARLFLSARTVEWHLGKVFTKLRVTSRRELKLALLKAGLAALPAS</sequence>
<evidence type="ECO:0000259" key="3">
    <source>
        <dbReference type="PROSITE" id="PS50043"/>
    </source>
</evidence>
<dbReference type="PANTHER" id="PTHR16305:SF35">
    <property type="entry name" value="TRANSCRIPTIONAL ACTIVATOR DOMAIN"/>
    <property type="match status" value="1"/>
</dbReference>
<dbReference type="InterPro" id="IPR041664">
    <property type="entry name" value="AAA_16"/>
</dbReference>
<dbReference type="Gene3D" id="3.40.50.300">
    <property type="entry name" value="P-loop containing nucleotide triphosphate hydrolases"/>
    <property type="match status" value="1"/>
</dbReference>
<dbReference type="Gene3D" id="1.25.40.10">
    <property type="entry name" value="Tetratricopeptide repeat domain"/>
    <property type="match status" value="1"/>
</dbReference>
<accession>A0A510V1P9</accession>
<evidence type="ECO:0000313" key="5">
    <source>
        <dbReference type="Proteomes" id="UP000321118"/>
    </source>
</evidence>
<dbReference type="Pfam" id="PF00196">
    <property type="entry name" value="GerE"/>
    <property type="match status" value="1"/>
</dbReference>
<dbReference type="Proteomes" id="UP000321118">
    <property type="component" value="Unassembled WGS sequence"/>
</dbReference>
<evidence type="ECO:0000256" key="2">
    <source>
        <dbReference type="ARBA" id="ARBA00022840"/>
    </source>
</evidence>
<dbReference type="GO" id="GO:0004016">
    <property type="term" value="F:adenylate cyclase activity"/>
    <property type="evidence" value="ECO:0007669"/>
    <property type="project" value="TreeGrafter"/>
</dbReference>
<dbReference type="InterPro" id="IPR016032">
    <property type="entry name" value="Sig_transdc_resp-reg_C-effctor"/>
</dbReference>